<dbReference type="InterPro" id="IPR052744">
    <property type="entry name" value="GPAT/DAPAT"/>
</dbReference>
<dbReference type="SUPFAM" id="SSF69593">
    <property type="entry name" value="Glycerol-3-phosphate (1)-acyltransferase"/>
    <property type="match status" value="2"/>
</dbReference>
<dbReference type="GeneID" id="5888785"/>
<dbReference type="InParanoid" id="A9US00"/>
<protein>
    <recommendedName>
        <fullName evidence="2">Phospholipid/glycerol acyltransferase domain-containing protein</fullName>
    </recommendedName>
</protein>
<feature type="transmembrane region" description="Helical" evidence="1">
    <location>
        <begin position="383"/>
        <end position="406"/>
    </location>
</feature>
<evidence type="ECO:0000313" key="3">
    <source>
        <dbReference type="EMBL" id="EDQ92016.1"/>
    </source>
</evidence>
<evidence type="ECO:0000313" key="4">
    <source>
        <dbReference type="Proteomes" id="UP000001357"/>
    </source>
</evidence>
<dbReference type="InterPro" id="IPR002123">
    <property type="entry name" value="Plipid/glycerol_acylTrfase"/>
</dbReference>
<dbReference type="PANTHER" id="PTHR31605:SF0">
    <property type="entry name" value="GLYCEROL-3-PHOSPHATE O-ACYLTRANSFERASE 1"/>
    <property type="match status" value="1"/>
</dbReference>
<gene>
    <name evidence="3" type="ORF">MONBRDRAFT_14444</name>
</gene>
<dbReference type="OMA" id="IMALGCM"/>
<feature type="transmembrane region" description="Helical" evidence="1">
    <location>
        <begin position="464"/>
        <end position="481"/>
    </location>
</feature>
<keyword evidence="1" id="KW-0472">Membrane</keyword>
<reference evidence="3 4" key="1">
    <citation type="journal article" date="2008" name="Nature">
        <title>The genome of the choanoflagellate Monosiga brevicollis and the origin of metazoans.</title>
        <authorList>
            <consortium name="JGI Sequencing"/>
            <person name="King N."/>
            <person name="Westbrook M.J."/>
            <person name="Young S.L."/>
            <person name="Kuo A."/>
            <person name="Abedin M."/>
            <person name="Chapman J."/>
            <person name="Fairclough S."/>
            <person name="Hellsten U."/>
            <person name="Isogai Y."/>
            <person name="Letunic I."/>
            <person name="Marr M."/>
            <person name="Pincus D."/>
            <person name="Putnam N."/>
            <person name="Rokas A."/>
            <person name="Wright K.J."/>
            <person name="Zuzow R."/>
            <person name="Dirks W."/>
            <person name="Good M."/>
            <person name="Goodstein D."/>
            <person name="Lemons D."/>
            <person name="Li W."/>
            <person name="Lyons J.B."/>
            <person name="Morris A."/>
            <person name="Nichols S."/>
            <person name="Richter D.J."/>
            <person name="Salamov A."/>
            <person name="Bork P."/>
            <person name="Lim W.A."/>
            <person name="Manning G."/>
            <person name="Miller W.T."/>
            <person name="McGinnis W."/>
            <person name="Shapiro H."/>
            <person name="Tjian R."/>
            <person name="Grigoriev I.V."/>
            <person name="Rokhsar D."/>
        </authorList>
    </citation>
    <scope>NUCLEOTIDE SEQUENCE [LARGE SCALE GENOMIC DNA]</scope>
    <source>
        <strain evidence="4">MX1 / ATCC 50154</strain>
    </source>
</reference>
<dbReference type="Pfam" id="PF01553">
    <property type="entry name" value="Acyltransferase"/>
    <property type="match status" value="2"/>
</dbReference>
<dbReference type="eggNOG" id="ENOG502QQ2N">
    <property type="taxonomic scope" value="Eukaryota"/>
</dbReference>
<evidence type="ECO:0000256" key="1">
    <source>
        <dbReference type="SAM" id="Phobius"/>
    </source>
</evidence>
<dbReference type="RefSeq" id="XP_001743302.1">
    <property type="nucleotide sequence ID" value="XM_001743250.1"/>
</dbReference>
<feature type="domain" description="Phospholipid/glycerol acyltransferase" evidence="2">
    <location>
        <begin position="41"/>
        <end position="235"/>
    </location>
</feature>
<evidence type="ECO:0000259" key="2">
    <source>
        <dbReference type="SMART" id="SM00563"/>
    </source>
</evidence>
<name>A9US00_MONBE</name>
<dbReference type="Proteomes" id="UP000001357">
    <property type="component" value="Unassembled WGS sequence"/>
</dbReference>
<dbReference type="GO" id="GO:0004366">
    <property type="term" value="F:glycerol-3-phosphate O-acyltransferase activity"/>
    <property type="evidence" value="ECO:0000318"/>
    <property type="project" value="GO_Central"/>
</dbReference>
<keyword evidence="1" id="KW-0812">Transmembrane</keyword>
<proteinExistence type="predicted"/>
<organism evidence="3 4">
    <name type="scientific">Monosiga brevicollis</name>
    <name type="common">Choanoflagellate</name>
    <dbReference type="NCBI Taxonomy" id="81824"/>
    <lineage>
        <taxon>Eukaryota</taxon>
        <taxon>Choanoflagellata</taxon>
        <taxon>Craspedida</taxon>
        <taxon>Salpingoecidae</taxon>
        <taxon>Monosiga</taxon>
    </lineage>
</organism>
<dbReference type="KEGG" id="mbr:MONBRDRAFT_14444"/>
<accession>A9US00</accession>
<dbReference type="AlphaFoldDB" id="A9US00"/>
<dbReference type="SMART" id="SM00563">
    <property type="entry name" value="PlsC"/>
    <property type="match status" value="1"/>
</dbReference>
<dbReference type="EMBL" id="CH991544">
    <property type="protein sequence ID" value="EDQ92016.1"/>
    <property type="molecule type" value="Genomic_DNA"/>
</dbReference>
<sequence>MYIKVEDTTAVRWFLTSLVSIFFREVETRNSHTVPVRGPVILVCAPHWSQFVDAVLVMSTNRRPIKFLTAAKTMRRRFVGAFSRYLGCIPVERPQDLATKGKGTISAATGATTVVGKDTQFTKDLTPGSGFAVDGHVFKVEKVISDTEAEVRDGPSEGFKDVAFKVYPRLNHDDLYEMVYDALKRGEAIGIFPEGGSHDGSMLLPFKAGVAQMALGAMAAGSPPVRLIPVGLTYFHGHRFRSRAMVEFGDPISIEQDMVEAYRNGGDAKRGAFDKLLKRVQEAVEAVTITAPDYETLKLLWAGRRLYKPENLELSTEQTQQLTIRFSEAYVQLKNEPEVQALRSDLAVYNDALRAAGLHDHEVVQTTVLQESEIFSGVLQKGFLVLIQTVVLIPFMVFGLPILFACRVVSTFKARAAAASSAVKEHGRDVVATWKVLTALMIVPICLVLYSILLGQLIHPRLTGISWCLLPIIMLGSLHLWDHYTDLVKQLRGLLALMISKQQTVELYYQRCKLKRRIRALVNRAADDMGIDRMFDEKDFMGEADHGLELDELLSM</sequence>
<keyword evidence="4" id="KW-1185">Reference proteome</keyword>
<dbReference type="GO" id="GO:0008654">
    <property type="term" value="P:phospholipid biosynthetic process"/>
    <property type="evidence" value="ECO:0000318"/>
    <property type="project" value="GO_Central"/>
</dbReference>
<feature type="transmembrane region" description="Helical" evidence="1">
    <location>
        <begin position="436"/>
        <end position="458"/>
    </location>
</feature>
<dbReference type="GO" id="GO:0016287">
    <property type="term" value="F:glycerone-phosphate O-acyltransferase activity"/>
    <property type="evidence" value="ECO:0000318"/>
    <property type="project" value="GO_Central"/>
</dbReference>
<dbReference type="PANTHER" id="PTHR31605">
    <property type="entry name" value="GLYCEROL-3-PHOSPHATE O-ACYLTRANSFERASE 1"/>
    <property type="match status" value="1"/>
</dbReference>
<keyword evidence="1" id="KW-1133">Transmembrane helix</keyword>
<dbReference type="STRING" id="81824.A9US00"/>
<dbReference type="CDD" id="cd07992">
    <property type="entry name" value="LPLAT_AAK14816-like"/>
    <property type="match status" value="1"/>
</dbReference>